<organism evidence="5 6">
    <name type="scientific">Fischerella muscicola CCMEE 5323</name>
    <dbReference type="NCBI Taxonomy" id="2019572"/>
    <lineage>
        <taxon>Bacteria</taxon>
        <taxon>Bacillati</taxon>
        <taxon>Cyanobacteriota</taxon>
        <taxon>Cyanophyceae</taxon>
        <taxon>Nostocales</taxon>
        <taxon>Hapalosiphonaceae</taxon>
        <taxon>Fischerella</taxon>
    </lineage>
</organism>
<dbReference type="AlphaFoldDB" id="A0A2N6JXP5"/>
<dbReference type="GO" id="GO:0000976">
    <property type="term" value="F:transcription cis-regulatory region binding"/>
    <property type="evidence" value="ECO:0007669"/>
    <property type="project" value="TreeGrafter"/>
</dbReference>
<dbReference type="Pfam" id="PF13377">
    <property type="entry name" value="Peripla_BP_3"/>
    <property type="match status" value="1"/>
</dbReference>
<dbReference type="EMBL" id="NRQW01000528">
    <property type="protein sequence ID" value="PLZ85320.1"/>
    <property type="molecule type" value="Genomic_DNA"/>
</dbReference>
<keyword evidence="3" id="KW-0804">Transcription</keyword>
<proteinExistence type="predicted"/>
<name>A0A2N6JXP5_FISMU</name>
<keyword evidence="1" id="KW-0805">Transcription regulation</keyword>
<accession>A0A2N6JXP5</accession>
<dbReference type="PANTHER" id="PTHR30146:SF109">
    <property type="entry name" value="HTH-TYPE TRANSCRIPTIONAL REGULATOR GALS"/>
    <property type="match status" value="1"/>
</dbReference>
<evidence type="ECO:0000313" key="6">
    <source>
        <dbReference type="Proteomes" id="UP000235036"/>
    </source>
</evidence>
<feature type="domain" description="Transcriptional regulator LacI/GalR-like sensor" evidence="4">
    <location>
        <begin position="63"/>
        <end position="226"/>
    </location>
</feature>
<protein>
    <recommendedName>
        <fullName evidence="4">Transcriptional regulator LacI/GalR-like sensor domain-containing protein</fullName>
    </recommendedName>
</protein>
<dbReference type="CDD" id="cd06267">
    <property type="entry name" value="PBP1_LacI_sugar_binding-like"/>
    <property type="match status" value="1"/>
</dbReference>
<evidence type="ECO:0000259" key="4">
    <source>
        <dbReference type="Pfam" id="PF13377"/>
    </source>
</evidence>
<dbReference type="PANTHER" id="PTHR30146">
    <property type="entry name" value="LACI-RELATED TRANSCRIPTIONAL REPRESSOR"/>
    <property type="match status" value="1"/>
</dbReference>
<dbReference type="InterPro" id="IPR046335">
    <property type="entry name" value="LacI/GalR-like_sensor"/>
</dbReference>
<keyword evidence="6" id="KW-1185">Reference proteome</keyword>
<dbReference type="InterPro" id="IPR028082">
    <property type="entry name" value="Peripla_BP_I"/>
</dbReference>
<reference evidence="5 6" key="1">
    <citation type="submission" date="2017-08" db="EMBL/GenBank/DDBJ databases">
        <title>Genomes of Fischerella (Mastigocladus) sp. strains.</title>
        <authorList>
            <person name="Miller S.R."/>
        </authorList>
    </citation>
    <scope>NUCLEOTIDE SEQUENCE [LARGE SCALE GENOMIC DNA]</scope>
    <source>
        <strain evidence="5 6">CCMEE 5323</strain>
    </source>
</reference>
<evidence type="ECO:0000256" key="1">
    <source>
        <dbReference type="ARBA" id="ARBA00023015"/>
    </source>
</evidence>
<comment type="caution">
    <text evidence="5">The sequence shown here is derived from an EMBL/GenBank/DDBJ whole genome shotgun (WGS) entry which is preliminary data.</text>
</comment>
<sequence>MDNFHRRRVDGILLTDSRISKHNTKQVAQITVPTVFINSQAKDRPEIFHSVSIDDYLGAKLAVEHLISLGHTCIGYLGVGDRSSSNQQRLEGYRMTLREAGLPQIDDWIAINDEDNKRISDVDTGQKMLSQLLAAGVTGIFCYNDMVAIGALLACQELGISVPQDLSLVGFDGIALSRYVTPPLTTVCQPMLEIGRSAMQMLLDLLEEKTIENLVLSPFLVKRGSSAVVKNDN</sequence>
<dbReference type="SUPFAM" id="SSF53822">
    <property type="entry name" value="Periplasmic binding protein-like I"/>
    <property type="match status" value="1"/>
</dbReference>
<gene>
    <name evidence="5" type="ORF">CEN44_22585</name>
</gene>
<evidence type="ECO:0000256" key="3">
    <source>
        <dbReference type="ARBA" id="ARBA00023163"/>
    </source>
</evidence>
<dbReference type="GO" id="GO:0003700">
    <property type="term" value="F:DNA-binding transcription factor activity"/>
    <property type="evidence" value="ECO:0007669"/>
    <property type="project" value="TreeGrafter"/>
</dbReference>
<dbReference type="Proteomes" id="UP000235036">
    <property type="component" value="Unassembled WGS sequence"/>
</dbReference>
<evidence type="ECO:0000313" key="5">
    <source>
        <dbReference type="EMBL" id="PLZ85320.1"/>
    </source>
</evidence>
<dbReference type="Gene3D" id="3.40.50.2300">
    <property type="match status" value="2"/>
</dbReference>
<evidence type="ECO:0000256" key="2">
    <source>
        <dbReference type="ARBA" id="ARBA00023125"/>
    </source>
</evidence>
<keyword evidence="2" id="KW-0238">DNA-binding</keyword>